<dbReference type="PANTHER" id="PTHR23088">
    <property type="entry name" value="NITRILASE-RELATED"/>
    <property type="match status" value="1"/>
</dbReference>
<dbReference type="Proteomes" id="UP000306585">
    <property type="component" value="Unassembled WGS sequence"/>
</dbReference>
<evidence type="ECO:0000259" key="3">
    <source>
        <dbReference type="PROSITE" id="PS50263"/>
    </source>
</evidence>
<proteinExistence type="inferred from homology"/>
<dbReference type="InterPro" id="IPR003010">
    <property type="entry name" value="C-N_Hydrolase"/>
</dbReference>
<reference evidence="4 5" key="1">
    <citation type="journal article" date="2019" name="Appl. Environ. Microbiol.">
        <title>Environmental Evidence and Genomic Insight of Iron-oxidizing Bacteria Preference Towards More Corrosion Resistant Stainless Steel at Higher Salinities.</title>
        <authorList>
            <person name="Garrison C.E."/>
            <person name="Price K.A."/>
            <person name="Field E.K."/>
        </authorList>
    </citation>
    <scope>NUCLEOTIDE SEQUENCE [LARGE SCALE GENOMIC DNA]</scope>
    <source>
        <strain evidence="4 5">P3</strain>
    </source>
</reference>
<dbReference type="InterPro" id="IPR036526">
    <property type="entry name" value="C-N_Hydrolase_sf"/>
</dbReference>
<comment type="similarity">
    <text evidence="1">Belongs to the carbon-nitrogen hydrolase superfamily. NIT1/NIT2 family.</text>
</comment>
<dbReference type="InterPro" id="IPR001110">
    <property type="entry name" value="UPF0012_CS"/>
</dbReference>
<gene>
    <name evidence="4" type="ORF">FEF65_05335</name>
</gene>
<evidence type="ECO:0000313" key="5">
    <source>
        <dbReference type="Proteomes" id="UP000306585"/>
    </source>
</evidence>
<protein>
    <submittedName>
        <fullName evidence="4">Carbon-nitrogen hydrolase family protein</fullName>
    </submittedName>
</protein>
<dbReference type="InterPro" id="IPR045254">
    <property type="entry name" value="Nit1/2_C-N_Hydrolase"/>
</dbReference>
<evidence type="ECO:0000313" key="4">
    <source>
        <dbReference type="EMBL" id="TLS67873.1"/>
    </source>
</evidence>
<dbReference type="EMBL" id="VBRY01000004">
    <property type="protein sequence ID" value="TLS67873.1"/>
    <property type="molecule type" value="Genomic_DNA"/>
</dbReference>
<comment type="caution">
    <text evidence="4">The sequence shown here is derived from an EMBL/GenBank/DDBJ whole genome shotgun (WGS) entry which is preliminary data.</text>
</comment>
<dbReference type="AlphaFoldDB" id="A0A5R9GTW5"/>
<dbReference type="PROSITE" id="PS01227">
    <property type="entry name" value="UPF0012"/>
    <property type="match status" value="1"/>
</dbReference>
<dbReference type="Gene3D" id="3.60.110.10">
    <property type="entry name" value="Carbon-nitrogen hydrolase"/>
    <property type="match status" value="1"/>
</dbReference>
<accession>A0A5R9GTW5</accession>
<evidence type="ECO:0000256" key="2">
    <source>
        <dbReference type="ARBA" id="ARBA00022801"/>
    </source>
</evidence>
<evidence type="ECO:0000256" key="1">
    <source>
        <dbReference type="ARBA" id="ARBA00010613"/>
    </source>
</evidence>
<dbReference type="CDD" id="cd07572">
    <property type="entry name" value="nit"/>
    <property type="match status" value="1"/>
</dbReference>
<feature type="domain" description="CN hydrolase" evidence="3">
    <location>
        <begin position="1"/>
        <end position="247"/>
    </location>
</feature>
<keyword evidence="2 4" id="KW-0378">Hydrolase</keyword>
<dbReference type="SUPFAM" id="SSF56317">
    <property type="entry name" value="Carbon-nitrogen hydrolase"/>
    <property type="match status" value="1"/>
</dbReference>
<dbReference type="Pfam" id="PF00795">
    <property type="entry name" value="CN_hydrolase"/>
    <property type="match status" value="1"/>
</dbReference>
<dbReference type="OrthoDB" id="5290165at2"/>
<sequence length="271" mass="29680">MRVASLQMTSGPDRMQNLRVASQLLQQAADQGAELAVLPENFSLMSVSDQEKRALAESEQHSSVLDFLSQQASAHQMAIIGGSILLRGDQGLLRNSSPAFDADGKLLDIYDKIHLFDVEIDGESYHESSTIQPGHAPVVVQHGAFRIGLSICYDLRFPELYRHYADAGCHMVSVVAAFTAQTGKAHWQTLLTARAIENQCYVIASAQAGTHADGRKTWGHAMIIDPWGEVMAMQEAGEGVVMADLSLARLESVRRMLPALQHRRNIPPILP</sequence>
<dbReference type="GO" id="GO:0016811">
    <property type="term" value="F:hydrolase activity, acting on carbon-nitrogen (but not peptide) bonds, in linear amides"/>
    <property type="evidence" value="ECO:0007669"/>
    <property type="project" value="InterPro"/>
</dbReference>
<dbReference type="PANTHER" id="PTHR23088:SF27">
    <property type="entry name" value="DEAMINATED GLUTATHIONE AMIDASE"/>
    <property type="match status" value="1"/>
</dbReference>
<dbReference type="PROSITE" id="PS50263">
    <property type="entry name" value="CN_HYDROLASE"/>
    <property type="match status" value="1"/>
</dbReference>
<dbReference type="RefSeq" id="WP_138238769.1">
    <property type="nucleotide sequence ID" value="NZ_VBRY01000004.1"/>
</dbReference>
<organism evidence="4 5">
    <name type="scientific">Mariprofundus erugo</name>
    <dbReference type="NCBI Taxonomy" id="2528639"/>
    <lineage>
        <taxon>Bacteria</taxon>
        <taxon>Pseudomonadati</taxon>
        <taxon>Pseudomonadota</taxon>
        <taxon>Candidatius Mariprofundia</taxon>
        <taxon>Mariprofundales</taxon>
        <taxon>Mariprofundaceae</taxon>
        <taxon>Mariprofundus</taxon>
    </lineage>
</organism>
<name>A0A5R9GTW5_9PROT</name>
<keyword evidence="5" id="KW-1185">Reference proteome</keyword>